<name>A0ABP2NMM4_9FIRM</name>
<dbReference type="Proteomes" id="UP000005963">
    <property type="component" value="Unassembled WGS sequence"/>
</dbReference>
<comment type="caution">
    <text evidence="1">The sequence shown here is derived from an EMBL/GenBank/DDBJ whole genome shotgun (WGS) entry which is preliminary data.</text>
</comment>
<dbReference type="EMBL" id="ADMB01000013">
    <property type="protein sequence ID" value="EHR38943.1"/>
    <property type="molecule type" value="Genomic_DNA"/>
</dbReference>
<evidence type="ECO:0000313" key="2">
    <source>
        <dbReference type="Proteomes" id="UP000005963"/>
    </source>
</evidence>
<evidence type="ECO:0000313" key="1">
    <source>
        <dbReference type="EMBL" id="EHR38943.1"/>
    </source>
</evidence>
<keyword evidence="2" id="KW-1185">Reference proteome</keyword>
<reference evidence="1 2" key="1">
    <citation type="submission" date="2012-01" db="EMBL/GenBank/DDBJ databases">
        <title>The Genome Sequence of Megamonas funiformis YIT 11815.</title>
        <authorList>
            <consortium name="The Broad Institute Genome Sequencing Platform"/>
            <person name="Earl A."/>
            <person name="Ward D."/>
            <person name="Feldgarden M."/>
            <person name="Gevers D."/>
            <person name="Morotomi M."/>
            <person name="Young S.K."/>
            <person name="Zeng Q."/>
            <person name="Gargeya S."/>
            <person name="Fitzgerald M."/>
            <person name="Haas B."/>
            <person name="Abouelleil A."/>
            <person name="Alvarado L."/>
            <person name="Arachchi H.M."/>
            <person name="Berlin A."/>
            <person name="Chapman S.B."/>
            <person name="Gearin G."/>
            <person name="Goldberg J."/>
            <person name="Griggs A."/>
            <person name="Gujja S."/>
            <person name="Hansen M."/>
            <person name="Heiman D."/>
            <person name="Howarth C."/>
            <person name="Larimer J."/>
            <person name="Lui A."/>
            <person name="MacDonald P.J.P."/>
            <person name="McCowen C."/>
            <person name="Montmayeur A."/>
            <person name="Murphy C."/>
            <person name="Neiman D."/>
            <person name="Pearson M."/>
            <person name="Priest M."/>
            <person name="Roberts A."/>
            <person name="Saif S."/>
            <person name="Shea T."/>
            <person name="Sisk P."/>
            <person name="Stolte C."/>
            <person name="Sykes S."/>
            <person name="Wortman J."/>
            <person name="Nusbaum C."/>
            <person name="Birren B."/>
        </authorList>
    </citation>
    <scope>NUCLEOTIDE SEQUENCE [LARGE SCALE GENOMIC DNA]</scope>
    <source>
        <strain evidence="1 2">YIT 11815</strain>
    </source>
</reference>
<accession>A0ABP2NMM4</accession>
<protein>
    <submittedName>
        <fullName evidence="1">Uncharacterized protein</fullName>
    </submittedName>
</protein>
<feature type="non-terminal residue" evidence="1">
    <location>
        <position position="1"/>
    </location>
</feature>
<gene>
    <name evidence="1" type="ORF">HMPREF9454_00273</name>
</gene>
<proteinExistence type="predicted"/>
<organism evidence="1 2">
    <name type="scientific">Megamonas funiformis YIT 11815</name>
    <dbReference type="NCBI Taxonomy" id="742816"/>
    <lineage>
        <taxon>Bacteria</taxon>
        <taxon>Bacillati</taxon>
        <taxon>Bacillota</taxon>
        <taxon>Negativicutes</taxon>
        <taxon>Selenomonadales</taxon>
        <taxon>Selenomonadaceae</taxon>
        <taxon>Megamonas</taxon>
    </lineage>
</organism>
<sequence length="40" mass="4844">YKIKVLNFSVFKINLDYNLSKDIFFIEKKEIKNEINSSLF</sequence>